<reference evidence="2 3" key="1">
    <citation type="journal article" date="2016" name="Nat. Commun.">
        <title>Thousands of microbial genomes shed light on interconnected biogeochemical processes in an aquifer system.</title>
        <authorList>
            <person name="Anantharaman K."/>
            <person name="Brown C.T."/>
            <person name="Hug L.A."/>
            <person name="Sharon I."/>
            <person name="Castelle C.J."/>
            <person name="Probst A.J."/>
            <person name="Thomas B.C."/>
            <person name="Singh A."/>
            <person name="Wilkins M.J."/>
            <person name="Karaoz U."/>
            <person name="Brodie E.L."/>
            <person name="Williams K.H."/>
            <person name="Hubbard S.S."/>
            <person name="Banfield J.F."/>
        </authorList>
    </citation>
    <scope>NUCLEOTIDE SEQUENCE [LARGE SCALE GENOMIC DNA]</scope>
</reference>
<feature type="transmembrane region" description="Helical" evidence="1">
    <location>
        <begin position="35"/>
        <end position="52"/>
    </location>
</feature>
<evidence type="ECO:0000256" key="1">
    <source>
        <dbReference type="SAM" id="Phobius"/>
    </source>
</evidence>
<dbReference type="STRING" id="1802758.A3A96_03360"/>
<organism evidence="2 3">
    <name type="scientific">Candidatus Zambryskibacteria bacterium RIFCSPLOWO2_01_FULL_39_39</name>
    <dbReference type="NCBI Taxonomy" id="1802758"/>
    <lineage>
        <taxon>Bacteria</taxon>
        <taxon>Candidatus Zambryskiibacteriota</taxon>
    </lineage>
</organism>
<accession>A0A1G2TWK5</accession>
<comment type="caution">
    <text evidence="2">The sequence shown here is derived from an EMBL/GenBank/DDBJ whole genome shotgun (WGS) entry which is preliminary data.</text>
</comment>
<name>A0A1G2TWK5_9BACT</name>
<feature type="transmembrane region" description="Helical" evidence="1">
    <location>
        <begin position="64"/>
        <end position="82"/>
    </location>
</feature>
<gene>
    <name evidence="2" type="ORF">A3A96_03360</name>
</gene>
<sequence length="93" mass="10204">MHLTLAVLTVVTGLGGLGTWYLITRGTDTFTKAVFGWFLAASWSLSVIMPALDHGQISDLQAASLFMTIVFLPAFPFGYIVARAKQGREWLKI</sequence>
<evidence type="ECO:0000313" key="3">
    <source>
        <dbReference type="Proteomes" id="UP000177707"/>
    </source>
</evidence>
<dbReference type="AlphaFoldDB" id="A0A1G2TWK5"/>
<proteinExistence type="predicted"/>
<protein>
    <submittedName>
        <fullName evidence="2">Uncharacterized protein</fullName>
    </submittedName>
</protein>
<keyword evidence="1" id="KW-0812">Transmembrane</keyword>
<dbReference type="Proteomes" id="UP000177707">
    <property type="component" value="Unassembled WGS sequence"/>
</dbReference>
<keyword evidence="1" id="KW-0472">Membrane</keyword>
<feature type="transmembrane region" description="Helical" evidence="1">
    <location>
        <begin position="6"/>
        <end position="23"/>
    </location>
</feature>
<evidence type="ECO:0000313" key="2">
    <source>
        <dbReference type="EMBL" id="OHB01671.1"/>
    </source>
</evidence>
<dbReference type="EMBL" id="MHWB01000011">
    <property type="protein sequence ID" value="OHB01671.1"/>
    <property type="molecule type" value="Genomic_DNA"/>
</dbReference>
<keyword evidence="1" id="KW-1133">Transmembrane helix</keyword>